<sequence>MAKEFMCEKKIFLIEALSGNASFILQYTQTEKLLTDREYRNIHGLVQSQNQERIVIDLIDLLSQKGEDFCCGFLDLLKSPEIVKTMPKLRDMDWDTRSLAPSSTQTNSTLANVPSGGKCNVPPGMIDCQEFKGKIIGHLLSEEHTCPQGHPLERVNPCGRSVTCEKCPMTYISSSVKNIFRGNLSIQSDVDSLIREFHVEDRVIRKVLWEDLKSVKEVEDALVALPPVTITVLSGNVLSIAALTQDVATQKSAAHIAWTEGV</sequence>
<reference evidence="3" key="1">
    <citation type="journal article" date="2014" name="PLoS ONE">
        <title>The genome and linkage map of the northern pike (Esox lucius): conserved synteny revealed between the salmonid sister group and the Neoteleostei.</title>
        <authorList>
            <person name="Rondeau E.B."/>
            <person name="Minkley D.R."/>
            <person name="Leong J.S."/>
            <person name="Messmer A.M."/>
            <person name="Jantzen J.R."/>
            <person name="von Schalburg K.R."/>
            <person name="Lemon C."/>
            <person name="Bird N.H."/>
            <person name="Koop B.F."/>
        </authorList>
    </citation>
    <scope>NUCLEOTIDE SEQUENCE</scope>
</reference>
<proteinExistence type="predicted"/>
<feature type="domain" description="CARD" evidence="1">
    <location>
        <begin position="1"/>
        <end position="78"/>
    </location>
</feature>
<dbReference type="GeneTree" id="ENSGT00980000202691"/>
<dbReference type="PROSITE" id="PS50209">
    <property type="entry name" value="CARD"/>
    <property type="match status" value="1"/>
</dbReference>
<dbReference type="Ensembl" id="ENSELUT00000061523.2">
    <property type="protein sequence ID" value="ENSELUP00000065707.2"/>
    <property type="gene ID" value="ENSELUG00000029434.2"/>
</dbReference>
<accession>A0A6Q2YJT2</accession>
<evidence type="ECO:0000259" key="1">
    <source>
        <dbReference type="PROSITE" id="PS50209"/>
    </source>
</evidence>
<dbReference type="GO" id="GO:0042981">
    <property type="term" value="P:regulation of apoptotic process"/>
    <property type="evidence" value="ECO:0007669"/>
    <property type="project" value="InterPro"/>
</dbReference>
<dbReference type="AlphaFoldDB" id="A0A6Q2YJT2"/>
<dbReference type="Bgee" id="ENSELUG00000029434">
    <property type="expression patterns" value="Expressed in pharyngeal gill and 6 other cell types or tissues"/>
</dbReference>
<reference evidence="2" key="3">
    <citation type="submission" date="2025-08" db="UniProtKB">
        <authorList>
            <consortium name="Ensembl"/>
        </authorList>
    </citation>
    <scope>IDENTIFICATION</scope>
</reference>
<reference evidence="2" key="2">
    <citation type="submission" date="2020-02" db="EMBL/GenBank/DDBJ databases">
        <title>Esox lucius (northern pike) genome, fEsoLuc1, primary haplotype.</title>
        <authorList>
            <person name="Myers G."/>
            <person name="Karagic N."/>
            <person name="Meyer A."/>
            <person name="Pippel M."/>
            <person name="Reichard M."/>
            <person name="Winkler S."/>
            <person name="Tracey A."/>
            <person name="Sims Y."/>
            <person name="Howe K."/>
            <person name="Rhie A."/>
            <person name="Formenti G."/>
            <person name="Durbin R."/>
            <person name="Fedrigo O."/>
            <person name="Jarvis E.D."/>
        </authorList>
    </citation>
    <scope>NUCLEOTIDE SEQUENCE [LARGE SCALE GENOMIC DNA]</scope>
</reference>
<organism evidence="2 3">
    <name type="scientific">Esox lucius</name>
    <name type="common">Northern pike</name>
    <dbReference type="NCBI Taxonomy" id="8010"/>
    <lineage>
        <taxon>Eukaryota</taxon>
        <taxon>Metazoa</taxon>
        <taxon>Chordata</taxon>
        <taxon>Craniata</taxon>
        <taxon>Vertebrata</taxon>
        <taxon>Euteleostomi</taxon>
        <taxon>Actinopterygii</taxon>
        <taxon>Neopterygii</taxon>
        <taxon>Teleostei</taxon>
        <taxon>Protacanthopterygii</taxon>
        <taxon>Esociformes</taxon>
        <taxon>Esocidae</taxon>
        <taxon>Esox</taxon>
    </lineage>
</organism>
<dbReference type="CDD" id="cd01671">
    <property type="entry name" value="CARD"/>
    <property type="match status" value="1"/>
</dbReference>
<protein>
    <recommendedName>
        <fullName evidence="1">CARD domain-containing protein</fullName>
    </recommendedName>
</protein>
<name>A0A6Q2YJT2_ESOLU</name>
<reference evidence="2" key="4">
    <citation type="submission" date="2025-09" db="UniProtKB">
        <authorList>
            <consortium name="Ensembl"/>
        </authorList>
    </citation>
    <scope>IDENTIFICATION</scope>
</reference>
<keyword evidence="3" id="KW-1185">Reference proteome</keyword>
<dbReference type="InterPro" id="IPR011029">
    <property type="entry name" value="DEATH-like_dom_sf"/>
</dbReference>
<dbReference type="Proteomes" id="UP000265140">
    <property type="component" value="Chromosome 22"/>
</dbReference>
<dbReference type="InParanoid" id="A0A6Q2YJT2"/>
<evidence type="ECO:0000313" key="2">
    <source>
        <dbReference type="Ensembl" id="ENSELUP00000065707.2"/>
    </source>
</evidence>
<dbReference type="InterPro" id="IPR001315">
    <property type="entry name" value="CARD"/>
</dbReference>
<evidence type="ECO:0000313" key="3">
    <source>
        <dbReference type="Proteomes" id="UP000265140"/>
    </source>
</evidence>
<dbReference type="SUPFAM" id="SSF47986">
    <property type="entry name" value="DEATH domain"/>
    <property type="match status" value="1"/>
</dbReference>
<dbReference type="Gene3D" id="1.10.533.10">
    <property type="entry name" value="Death Domain, Fas"/>
    <property type="match status" value="1"/>
</dbReference>